<evidence type="ECO:0000313" key="3">
    <source>
        <dbReference type="WBParaSite" id="Csp11.Scaffold622.g6254.t1"/>
    </source>
</evidence>
<feature type="compositionally biased region" description="Basic residues" evidence="1">
    <location>
        <begin position="67"/>
        <end position="87"/>
    </location>
</feature>
<name>A0A1I7TIG2_9PELO</name>
<evidence type="ECO:0000256" key="1">
    <source>
        <dbReference type="SAM" id="MobiDB-lite"/>
    </source>
</evidence>
<keyword evidence="2" id="KW-1185">Reference proteome</keyword>
<dbReference type="WBParaSite" id="Csp11.Scaffold622.g6254.t1">
    <property type="protein sequence ID" value="Csp11.Scaffold622.g6254.t1"/>
    <property type="gene ID" value="Csp11.Scaffold622.g6254"/>
</dbReference>
<dbReference type="eggNOG" id="ENOG502TITT">
    <property type="taxonomic scope" value="Eukaryota"/>
</dbReference>
<dbReference type="AlphaFoldDB" id="A0A1I7TIG2"/>
<protein>
    <submittedName>
        <fullName evidence="3">Uncharacterized protein</fullName>
    </submittedName>
</protein>
<organism evidence="2 3">
    <name type="scientific">Caenorhabditis tropicalis</name>
    <dbReference type="NCBI Taxonomy" id="1561998"/>
    <lineage>
        <taxon>Eukaryota</taxon>
        <taxon>Metazoa</taxon>
        <taxon>Ecdysozoa</taxon>
        <taxon>Nematoda</taxon>
        <taxon>Chromadorea</taxon>
        <taxon>Rhabditida</taxon>
        <taxon>Rhabditina</taxon>
        <taxon>Rhabditomorpha</taxon>
        <taxon>Rhabditoidea</taxon>
        <taxon>Rhabditidae</taxon>
        <taxon>Peloderinae</taxon>
        <taxon>Caenorhabditis</taxon>
    </lineage>
</organism>
<sequence length="95" mass="10908">MTGVTLSNSHVQQWNCENNTKKNNLCEVCFKPFNLANIDMHLEAGCAAEIYNRYNITPIQATPTEKKIKRVKKNQNTKKINRNPKSGRKTEKTTQ</sequence>
<evidence type="ECO:0000313" key="2">
    <source>
        <dbReference type="Proteomes" id="UP000095282"/>
    </source>
</evidence>
<dbReference type="Proteomes" id="UP000095282">
    <property type="component" value="Unplaced"/>
</dbReference>
<feature type="region of interest" description="Disordered" evidence="1">
    <location>
        <begin position="65"/>
        <end position="95"/>
    </location>
</feature>
<proteinExistence type="predicted"/>
<accession>A0A1I7TIG2</accession>
<reference evidence="3" key="1">
    <citation type="submission" date="2016-11" db="UniProtKB">
        <authorList>
            <consortium name="WormBaseParasite"/>
        </authorList>
    </citation>
    <scope>IDENTIFICATION</scope>
</reference>